<name>A0ABR9YHB1_9PROT</name>
<dbReference type="PANTHER" id="PTHR11533:SF174">
    <property type="entry name" value="PUROMYCIN-SENSITIVE AMINOPEPTIDASE-RELATED"/>
    <property type="match status" value="1"/>
</dbReference>
<comment type="catalytic activity">
    <reaction evidence="1">
        <text>Release of an N-terminal amino acid, Xaa-|-Yaa- from a peptide, amide or arylamide. Xaa is preferably Ala, but may be most amino acids including Pro (slow action). When a terminal hydrophobic residue is followed by a prolyl residue, the two may be released as an intact Xaa-Pro dipeptide.</text>
        <dbReference type="EC" id="3.4.11.2"/>
    </reaction>
</comment>
<dbReference type="Gene3D" id="2.60.40.1730">
    <property type="entry name" value="tricorn interacting facor f3 domain"/>
    <property type="match status" value="1"/>
</dbReference>
<comment type="caution">
    <text evidence="14">The sequence shown here is derived from an EMBL/GenBank/DDBJ whole genome shotgun (WGS) entry which is preliminary data.</text>
</comment>
<protein>
    <recommendedName>
        <fullName evidence="5">Aminopeptidase N</fullName>
        <ecNumber evidence="4">3.4.11.2</ecNumber>
    </recommendedName>
</protein>
<reference evidence="14 15" key="2">
    <citation type="submission" date="2020-11" db="EMBL/GenBank/DDBJ databases">
        <title>Description of novel Gluconobacter species.</title>
        <authorList>
            <person name="Cleenwerck I."/>
            <person name="Cnockaert M."/>
            <person name="Borremans W."/>
            <person name="Wieme A.D."/>
            <person name="De Vuyst L."/>
            <person name="Vandamme P."/>
        </authorList>
    </citation>
    <scope>NUCLEOTIDE SEQUENCE [LARGE SCALE GENOMIC DNA]</scope>
    <source>
        <strain evidence="14 15">R-71646</strain>
    </source>
</reference>
<evidence type="ECO:0000313" key="15">
    <source>
        <dbReference type="Proteomes" id="UP000644588"/>
    </source>
</evidence>
<keyword evidence="11" id="KW-0482">Metalloprotease</keyword>
<dbReference type="PANTHER" id="PTHR11533">
    <property type="entry name" value="PROTEASE M1 ZINC METALLOPROTEASE"/>
    <property type="match status" value="1"/>
</dbReference>
<evidence type="ECO:0000259" key="13">
    <source>
        <dbReference type="Pfam" id="PF17900"/>
    </source>
</evidence>
<reference evidence="15" key="1">
    <citation type="submission" date="2020-04" db="EMBL/GenBank/DDBJ databases">
        <title>Description of novel Gluconacetobacter.</title>
        <authorList>
            <person name="Sombolestani A."/>
        </authorList>
    </citation>
    <scope>NUCLEOTIDE SEQUENCE [LARGE SCALE GENOMIC DNA]</scope>
    <source>
        <strain evidence="15">R-71646</strain>
    </source>
</reference>
<dbReference type="Pfam" id="PF17900">
    <property type="entry name" value="Peptidase_M1_N"/>
    <property type="match status" value="1"/>
</dbReference>
<evidence type="ECO:0000256" key="5">
    <source>
        <dbReference type="ARBA" id="ARBA00015611"/>
    </source>
</evidence>
<evidence type="ECO:0000256" key="8">
    <source>
        <dbReference type="ARBA" id="ARBA00022723"/>
    </source>
</evidence>
<keyword evidence="7" id="KW-0645">Protease</keyword>
<evidence type="ECO:0000313" key="14">
    <source>
        <dbReference type="EMBL" id="MBF0881175.1"/>
    </source>
</evidence>
<proteinExistence type="inferred from homology"/>
<gene>
    <name evidence="14" type="ORF">HKD31_00240</name>
</gene>
<evidence type="ECO:0000256" key="1">
    <source>
        <dbReference type="ARBA" id="ARBA00000098"/>
    </source>
</evidence>
<keyword evidence="8" id="KW-0479">Metal-binding</keyword>
<dbReference type="Gene3D" id="1.10.390.10">
    <property type="entry name" value="Neutral Protease Domain 2"/>
    <property type="match status" value="1"/>
</dbReference>
<dbReference type="InterPro" id="IPR027268">
    <property type="entry name" value="Peptidase_M4/M1_CTD_sf"/>
</dbReference>
<dbReference type="PRINTS" id="PR00756">
    <property type="entry name" value="ALADIPTASE"/>
</dbReference>
<dbReference type="InterPro" id="IPR042097">
    <property type="entry name" value="Aminopeptidase_N-like_N_sf"/>
</dbReference>
<feature type="domain" description="Peptidase M1 membrane alanine aminopeptidase" evidence="12">
    <location>
        <begin position="269"/>
        <end position="422"/>
    </location>
</feature>
<dbReference type="Pfam" id="PF01433">
    <property type="entry name" value="Peptidase_M1"/>
    <property type="match status" value="1"/>
</dbReference>
<comment type="similarity">
    <text evidence="3">Belongs to the peptidase M1 family.</text>
</comment>
<evidence type="ECO:0000256" key="9">
    <source>
        <dbReference type="ARBA" id="ARBA00022801"/>
    </source>
</evidence>
<dbReference type="Proteomes" id="UP000644588">
    <property type="component" value="Unassembled WGS sequence"/>
</dbReference>
<evidence type="ECO:0000256" key="4">
    <source>
        <dbReference type="ARBA" id="ARBA00012564"/>
    </source>
</evidence>
<organism evidence="14 15">
    <name type="scientific">Gluconobacter potus</name>
    <dbReference type="NCBI Taxonomy" id="2724927"/>
    <lineage>
        <taxon>Bacteria</taxon>
        <taxon>Pseudomonadati</taxon>
        <taxon>Pseudomonadota</taxon>
        <taxon>Alphaproteobacteria</taxon>
        <taxon>Acetobacterales</taxon>
        <taxon>Acetobacteraceae</taxon>
        <taxon>Gluconobacter</taxon>
    </lineage>
</organism>
<keyword evidence="9" id="KW-0378">Hydrolase</keyword>
<dbReference type="InterPro" id="IPR050344">
    <property type="entry name" value="Peptidase_M1_aminopeptidases"/>
</dbReference>
<keyword evidence="15" id="KW-1185">Reference proteome</keyword>
<evidence type="ECO:0000256" key="2">
    <source>
        <dbReference type="ARBA" id="ARBA00001947"/>
    </source>
</evidence>
<evidence type="ECO:0000256" key="11">
    <source>
        <dbReference type="ARBA" id="ARBA00023049"/>
    </source>
</evidence>
<keyword evidence="6" id="KW-0031">Aminopeptidase</keyword>
<sequence>MSLVKPAFSSSIPGSGFEVKKYTLKVKPDIMNGTILGSETILLHMTDNHANSIVFSGNALVIDRATLDGIPVIPVSDADRIVFPMPRTLAKNSPVTIELTYHGRPERGFARSVTTLYTSYFACDWMVCLQDKFSNKAAFSLALQVPAGMQTVSIGKLVSKRAGPEGSEIQSWEAPRPYSSYLYGFAVGQFARTSENVGSAKLTYLSDTVDKIILKRQFAATPEMVRFLSDKAGLPLPVTEYTQLLVSGNEAQEAATYSVIGTDELPKNQNDPAEEWVIVHELTHEWWGNLVTCETLNDFWLNEGITTFMTAAWKEYRYGHAAYDAELAVSQRRWDTVKSEGFDKPLTWSGPYPSLSIRRAIQYNKGAIFMAYLRDTLGDAAFWKGLRNYTRAHAGGTVTSIDLERAMEAASGKNLHNIFAQWVFGKGDNTTRQSIHPETE</sequence>
<dbReference type="EC" id="3.4.11.2" evidence="4"/>
<dbReference type="InterPro" id="IPR045357">
    <property type="entry name" value="Aminopeptidase_N-like_N"/>
</dbReference>
<dbReference type="InterPro" id="IPR014782">
    <property type="entry name" value="Peptidase_M1_dom"/>
</dbReference>
<comment type="cofactor">
    <cofactor evidence="2">
        <name>Zn(2+)</name>
        <dbReference type="ChEBI" id="CHEBI:29105"/>
    </cofactor>
</comment>
<feature type="domain" description="Aminopeptidase N-like N-terminal" evidence="13">
    <location>
        <begin position="20"/>
        <end position="182"/>
    </location>
</feature>
<evidence type="ECO:0000259" key="12">
    <source>
        <dbReference type="Pfam" id="PF01433"/>
    </source>
</evidence>
<evidence type="ECO:0000256" key="3">
    <source>
        <dbReference type="ARBA" id="ARBA00010136"/>
    </source>
</evidence>
<evidence type="ECO:0000256" key="6">
    <source>
        <dbReference type="ARBA" id="ARBA00022438"/>
    </source>
</evidence>
<accession>A0ABR9YHB1</accession>
<dbReference type="SUPFAM" id="SSF55486">
    <property type="entry name" value="Metalloproteases ('zincins'), catalytic domain"/>
    <property type="match status" value="1"/>
</dbReference>
<dbReference type="SUPFAM" id="SSF63737">
    <property type="entry name" value="Leukotriene A4 hydrolase N-terminal domain"/>
    <property type="match status" value="1"/>
</dbReference>
<dbReference type="InterPro" id="IPR001930">
    <property type="entry name" value="Peptidase_M1"/>
</dbReference>
<dbReference type="EMBL" id="JABCQF010000001">
    <property type="protein sequence ID" value="MBF0881175.1"/>
    <property type="molecule type" value="Genomic_DNA"/>
</dbReference>
<evidence type="ECO:0000256" key="10">
    <source>
        <dbReference type="ARBA" id="ARBA00022833"/>
    </source>
</evidence>
<evidence type="ECO:0000256" key="7">
    <source>
        <dbReference type="ARBA" id="ARBA00022670"/>
    </source>
</evidence>
<keyword evidence="10" id="KW-0862">Zinc</keyword>